<evidence type="ECO:0000313" key="13">
    <source>
        <dbReference type="EMBL" id="QDQ29294.1"/>
    </source>
</evidence>
<dbReference type="OrthoDB" id="9805001at2"/>
<feature type="active site" description="Schiff-base intermediate with substrate" evidence="10">
    <location>
        <position position="251"/>
    </location>
</feature>
<evidence type="ECO:0000256" key="3">
    <source>
        <dbReference type="ARBA" id="ARBA00012053"/>
    </source>
</evidence>
<dbReference type="InterPro" id="IPR001731">
    <property type="entry name" value="ALAD"/>
</dbReference>
<dbReference type="PRINTS" id="PR00144">
    <property type="entry name" value="DALDHYDRTASE"/>
</dbReference>
<feature type="active site" description="Schiff-base intermediate with substrate" evidence="10">
    <location>
        <position position="192"/>
    </location>
</feature>
<keyword evidence="14" id="KW-1185">Reference proteome</keyword>
<sequence>MLIRPRRSRVSAWMRDMVAETSLSAKDLILPVFIREDDSVSEQTSMPGVRRHKVAELPALAREAAGLGIPALAIFPVLDGAKRTPNGDYGRTDVLACEAIRAIKSAGVNIGVITDVAMDRYTSHGQDGLVRDGRILNDESVELLAEMALAHAEAGADIVAPSDMMDGRIEAIRRTLDAAGHEHVGILSYSAKYASALYGPFRDAVNSSSGLATGPGANGKKTYFLDIRNRAEAVREAHLDETEGADILMVKPGSYFLDVILTLAQNSKLPVFAYQVSGEYAMMRAAEAAGWASYDALLIESLLGFKRAGAKGIFTYGALDAARLLQGK</sequence>
<evidence type="ECO:0000313" key="14">
    <source>
        <dbReference type="Proteomes" id="UP000317550"/>
    </source>
</evidence>
<dbReference type="GO" id="GO:0006782">
    <property type="term" value="P:protoporphyrinogen IX biosynthetic process"/>
    <property type="evidence" value="ECO:0007669"/>
    <property type="project" value="UniProtKB-UniPathway"/>
</dbReference>
<evidence type="ECO:0000256" key="4">
    <source>
        <dbReference type="ARBA" id="ARBA00020771"/>
    </source>
</evidence>
<comment type="catalytic activity">
    <reaction evidence="9">
        <text>2 5-aminolevulinate = porphobilinogen + 2 H2O + H(+)</text>
        <dbReference type="Rhea" id="RHEA:24064"/>
        <dbReference type="ChEBI" id="CHEBI:15377"/>
        <dbReference type="ChEBI" id="CHEBI:15378"/>
        <dbReference type="ChEBI" id="CHEBI:58126"/>
        <dbReference type="ChEBI" id="CHEBI:356416"/>
        <dbReference type="EC" id="4.2.1.24"/>
    </reaction>
</comment>
<dbReference type="Pfam" id="PF00490">
    <property type="entry name" value="ALAD"/>
    <property type="match status" value="1"/>
</dbReference>
<gene>
    <name evidence="13" type="primary">hemB</name>
    <name evidence="13" type="ORF">FNU76_11960</name>
</gene>
<organism evidence="13 14">
    <name type="scientific">Chitinimonas arctica</name>
    <dbReference type="NCBI Taxonomy" id="2594795"/>
    <lineage>
        <taxon>Bacteria</taxon>
        <taxon>Pseudomonadati</taxon>
        <taxon>Pseudomonadota</taxon>
        <taxon>Betaproteobacteria</taxon>
        <taxon>Neisseriales</taxon>
        <taxon>Chitinibacteraceae</taxon>
        <taxon>Chitinimonas</taxon>
    </lineage>
</organism>
<evidence type="ECO:0000256" key="8">
    <source>
        <dbReference type="ARBA" id="ARBA00032837"/>
    </source>
</evidence>
<dbReference type="SUPFAM" id="SSF51569">
    <property type="entry name" value="Aldolase"/>
    <property type="match status" value="1"/>
</dbReference>
<dbReference type="GO" id="GO:0005829">
    <property type="term" value="C:cytosol"/>
    <property type="evidence" value="ECO:0007669"/>
    <property type="project" value="TreeGrafter"/>
</dbReference>
<dbReference type="GO" id="GO:0008270">
    <property type="term" value="F:zinc ion binding"/>
    <property type="evidence" value="ECO:0007669"/>
    <property type="project" value="TreeGrafter"/>
</dbReference>
<reference evidence="14" key="1">
    <citation type="submission" date="2019-07" db="EMBL/GenBank/DDBJ databases">
        <title>Chitinimonas sp. nov., isolated from Ny-Alesund, arctica soil.</title>
        <authorList>
            <person name="Xu Q."/>
            <person name="Peng F."/>
        </authorList>
    </citation>
    <scope>NUCLEOTIDE SEQUENCE [LARGE SCALE GENOMIC DNA]</scope>
    <source>
        <strain evidence="14">R3-44</strain>
    </source>
</reference>
<evidence type="ECO:0000256" key="6">
    <source>
        <dbReference type="ARBA" id="ARBA00023239"/>
    </source>
</evidence>
<dbReference type="PANTHER" id="PTHR11458">
    <property type="entry name" value="DELTA-AMINOLEVULINIC ACID DEHYDRATASE"/>
    <property type="match status" value="1"/>
</dbReference>
<keyword evidence="11" id="KW-0479">Metal-binding</keyword>
<evidence type="ECO:0000256" key="10">
    <source>
        <dbReference type="PIRSR" id="PIRSR001415-1"/>
    </source>
</evidence>
<protein>
    <recommendedName>
        <fullName evidence="4">Delta-aminolevulinic acid dehydratase</fullName>
        <ecNumber evidence="3">4.2.1.24</ecNumber>
    </recommendedName>
    <alternativeName>
        <fullName evidence="8">Porphobilinogen synthase</fullName>
    </alternativeName>
</protein>
<dbReference type="SMART" id="SM01004">
    <property type="entry name" value="ALAD"/>
    <property type="match status" value="1"/>
</dbReference>
<dbReference type="KEGG" id="cari:FNU76_11960"/>
<dbReference type="UniPathway" id="UPA00251">
    <property type="reaction ID" value="UER00318"/>
</dbReference>
<dbReference type="PANTHER" id="PTHR11458:SF0">
    <property type="entry name" value="DELTA-AMINOLEVULINIC ACID DEHYDRATASE"/>
    <property type="match status" value="1"/>
</dbReference>
<dbReference type="EC" id="4.2.1.24" evidence="3"/>
<dbReference type="GO" id="GO:0004655">
    <property type="term" value="F:porphobilinogen synthase activity"/>
    <property type="evidence" value="ECO:0007669"/>
    <property type="project" value="UniProtKB-EC"/>
</dbReference>
<evidence type="ECO:0000256" key="12">
    <source>
        <dbReference type="RuleBase" id="RU004161"/>
    </source>
</evidence>
<dbReference type="Proteomes" id="UP000317550">
    <property type="component" value="Chromosome"/>
</dbReference>
<comment type="pathway">
    <text evidence="1">Porphyrin-containing compound metabolism; protoporphyrin-IX biosynthesis; coproporphyrinogen-III from 5-aminolevulinate: step 1/4.</text>
</comment>
<comment type="similarity">
    <text evidence="2 12">Belongs to the ALAD family.</text>
</comment>
<keyword evidence="11" id="KW-0460">Magnesium</keyword>
<accession>A0A516SMA7</accession>
<keyword evidence="5" id="KW-0350">Heme biosynthesis</keyword>
<keyword evidence="6 13" id="KW-0456">Lyase</keyword>
<proteinExistence type="inferred from homology"/>
<dbReference type="InterPro" id="IPR013785">
    <property type="entry name" value="Aldolase_TIM"/>
</dbReference>
<keyword evidence="7" id="KW-0627">Porphyrin biosynthesis</keyword>
<evidence type="ECO:0000256" key="2">
    <source>
        <dbReference type="ARBA" id="ARBA00008055"/>
    </source>
</evidence>
<dbReference type="PIRSF" id="PIRSF001415">
    <property type="entry name" value="Porphbilin_synth"/>
    <property type="match status" value="1"/>
</dbReference>
<evidence type="ECO:0000256" key="11">
    <source>
        <dbReference type="PIRSR" id="PIRSR001415-5"/>
    </source>
</evidence>
<dbReference type="NCBIfam" id="NF006762">
    <property type="entry name" value="PRK09283.1"/>
    <property type="match status" value="1"/>
</dbReference>
<evidence type="ECO:0000256" key="1">
    <source>
        <dbReference type="ARBA" id="ARBA00004694"/>
    </source>
</evidence>
<dbReference type="Gene3D" id="3.20.20.70">
    <property type="entry name" value="Aldolase class I"/>
    <property type="match status" value="1"/>
</dbReference>
<evidence type="ECO:0000256" key="9">
    <source>
        <dbReference type="ARBA" id="ARBA00047651"/>
    </source>
</evidence>
<evidence type="ECO:0000256" key="5">
    <source>
        <dbReference type="ARBA" id="ARBA00023133"/>
    </source>
</evidence>
<feature type="binding site" evidence="11">
    <location>
        <position position="236"/>
    </location>
    <ligand>
        <name>Mg(2+)</name>
        <dbReference type="ChEBI" id="CHEBI:18420"/>
    </ligand>
</feature>
<dbReference type="AlphaFoldDB" id="A0A516SMA7"/>
<name>A0A516SMA7_9NEIS</name>
<evidence type="ECO:0000256" key="7">
    <source>
        <dbReference type="ARBA" id="ARBA00023244"/>
    </source>
</evidence>
<dbReference type="EMBL" id="CP041730">
    <property type="protein sequence ID" value="QDQ29294.1"/>
    <property type="molecule type" value="Genomic_DNA"/>
</dbReference>